<keyword evidence="4 7" id="KW-0812">Transmembrane</keyword>
<proteinExistence type="inferred from homology"/>
<evidence type="ECO:0000256" key="5">
    <source>
        <dbReference type="ARBA" id="ARBA00022989"/>
    </source>
</evidence>
<dbReference type="InterPro" id="IPR000390">
    <property type="entry name" value="Small_drug/metabolite_transptr"/>
</dbReference>
<evidence type="ECO:0000313" key="9">
    <source>
        <dbReference type="EMBL" id="RFA35506.1"/>
    </source>
</evidence>
<feature type="transmembrane region" description="Helical" evidence="8">
    <location>
        <begin position="30"/>
        <end position="48"/>
    </location>
</feature>
<organism evidence="9 10">
    <name type="scientific">Virgibacillus dokdonensis</name>
    <dbReference type="NCBI Taxonomy" id="302167"/>
    <lineage>
        <taxon>Bacteria</taxon>
        <taxon>Bacillati</taxon>
        <taxon>Bacillota</taxon>
        <taxon>Bacilli</taxon>
        <taxon>Bacillales</taxon>
        <taxon>Bacillaceae</taxon>
        <taxon>Virgibacillus</taxon>
    </lineage>
</organism>
<dbReference type="AlphaFoldDB" id="A0A3E0WU49"/>
<keyword evidence="5 8" id="KW-1133">Transmembrane helix</keyword>
<evidence type="ECO:0000256" key="1">
    <source>
        <dbReference type="ARBA" id="ARBA00004651"/>
    </source>
</evidence>
<dbReference type="GO" id="GO:0022857">
    <property type="term" value="F:transmembrane transporter activity"/>
    <property type="evidence" value="ECO:0007669"/>
    <property type="project" value="InterPro"/>
</dbReference>
<reference evidence="9 10" key="1">
    <citation type="submission" date="2017-05" db="EMBL/GenBank/DDBJ databases">
        <title>Virgibacillus sp. AK90 isolated from a saltern of Kakinada, India.</title>
        <authorList>
            <person name="Gupta V."/>
            <person name="Sidhu C."/>
            <person name="Korpole S."/>
            <person name="Pinnaka A.K."/>
        </authorList>
    </citation>
    <scope>NUCLEOTIDE SEQUENCE [LARGE SCALE GENOMIC DNA]</scope>
    <source>
        <strain evidence="9 10">AK90</strain>
    </source>
</reference>
<dbReference type="InterPro" id="IPR037185">
    <property type="entry name" value="EmrE-like"/>
</dbReference>
<comment type="similarity">
    <text evidence="7">Belongs to the drug/metabolite transporter (DMT) superfamily. Small multidrug resistance (SMR) (TC 2.A.7.1) family.</text>
</comment>
<dbReference type="GO" id="GO:0005886">
    <property type="term" value="C:plasma membrane"/>
    <property type="evidence" value="ECO:0007669"/>
    <property type="project" value="UniProtKB-SubCell"/>
</dbReference>
<evidence type="ECO:0000313" key="10">
    <source>
        <dbReference type="Proteomes" id="UP000256488"/>
    </source>
</evidence>
<evidence type="ECO:0000256" key="6">
    <source>
        <dbReference type="ARBA" id="ARBA00023136"/>
    </source>
</evidence>
<feature type="transmembrane region" description="Helical" evidence="8">
    <location>
        <begin position="6"/>
        <end position="23"/>
    </location>
</feature>
<feature type="transmembrane region" description="Helical" evidence="8">
    <location>
        <begin position="88"/>
        <end position="105"/>
    </location>
</feature>
<keyword evidence="3" id="KW-1003">Cell membrane</keyword>
<sequence>MSPFFLLFIAIISEVFGSTMLKISNGFKRLFPSIGVIIGMATAFYLLSLTLTQIPLSTAYAIWSGAGTALTSVVGILLFKERIHFKKVLGLILIIGGVITLRFASSA</sequence>
<dbReference type="EMBL" id="NFZX01000013">
    <property type="protein sequence ID" value="RFA35506.1"/>
    <property type="molecule type" value="Genomic_DNA"/>
</dbReference>
<dbReference type="InterPro" id="IPR045324">
    <property type="entry name" value="Small_multidrug_res"/>
</dbReference>
<evidence type="ECO:0000256" key="4">
    <source>
        <dbReference type="ARBA" id="ARBA00022692"/>
    </source>
</evidence>
<dbReference type="Pfam" id="PF00893">
    <property type="entry name" value="Multi_Drug_Res"/>
    <property type="match status" value="1"/>
</dbReference>
<keyword evidence="6 8" id="KW-0472">Membrane</keyword>
<dbReference type="PANTHER" id="PTHR30561">
    <property type="entry name" value="SMR FAMILY PROTON-DEPENDENT DRUG EFFLUX TRANSPORTER SUGE"/>
    <property type="match status" value="1"/>
</dbReference>
<evidence type="ECO:0000256" key="7">
    <source>
        <dbReference type="RuleBase" id="RU003942"/>
    </source>
</evidence>
<feature type="transmembrane region" description="Helical" evidence="8">
    <location>
        <begin position="60"/>
        <end position="79"/>
    </location>
</feature>
<dbReference type="Proteomes" id="UP000256488">
    <property type="component" value="Unassembled WGS sequence"/>
</dbReference>
<protein>
    <submittedName>
        <fullName evidence="9">QacE family quaternary ammonium compound efflux SMR transporter</fullName>
    </submittedName>
</protein>
<evidence type="ECO:0000256" key="2">
    <source>
        <dbReference type="ARBA" id="ARBA00022448"/>
    </source>
</evidence>
<dbReference type="RefSeq" id="WP_116278024.1">
    <property type="nucleotide sequence ID" value="NZ_NFZX01000013.1"/>
</dbReference>
<dbReference type="FunFam" id="1.10.3730.20:FF:000001">
    <property type="entry name" value="Quaternary ammonium compound resistance transporter SugE"/>
    <property type="match status" value="1"/>
</dbReference>
<comment type="caution">
    <text evidence="9">The sequence shown here is derived from an EMBL/GenBank/DDBJ whole genome shotgun (WGS) entry which is preliminary data.</text>
</comment>
<dbReference type="Gene3D" id="1.10.3730.20">
    <property type="match status" value="1"/>
</dbReference>
<accession>A0A3E0WU49</accession>
<comment type="subcellular location">
    <subcellularLocation>
        <location evidence="1 7">Cell membrane</location>
        <topology evidence="1 7">Multi-pass membrane protein</topology>
    </subcellularLocation>
</comment>
<keyword evidence="2" id="KW-0813">Transport</keyword>
<gene>
    <name evidence="9" type="ORF">CAI16_08410</name>
</gene>
<name>A0A3E0WU49_9BACI</name>
<evidence type="ECO:0000256" key="3">
    <source>
        <dbReference type="ARBA" id="ARBA00022475"/>
    </source>
</evidence>
<evidence type="ECO:0000256" key="8">
    <source>
        <dbReference type="SAM" id="Phobius"/>
    </source>
</evidence>
<dbReference type="PANTHER" id="PTHR30561:SF1">
    <property type="entry name" value="MULTIDRUG TRANSPORTER EMRE"/>
    <property type="match status" value="1"/>
</dbReference>
<dbReference type="SUPFAM" id="SSF103481">
    <property type="entry name" value="Multidrug resistance efflux transporter EmrE"/>
    <property type="match status" value="1"/>
</dbReference>